<proteinExistence type="evidence at transcript level"/>
<sequence>MIAMYEVCMVFSYSYICQKIIGKKK</sequence>
<dbReference type="AlphaFoldDB" id="A0A076KZC0"/>
<dbReference type="EMBL" id="KF433373">
    <property type="protein sequence ID" value="AII97697.1"/>
    <property type="molecule type" value="mRNA"/>
</dbReference>
<organism evidence="1">
    <name type="scientific">Nephila pilipes</name>
    <name type="common">Giant wood spider</name>
    <name type="synonym">Nephila maculata</name>
    <dbReference type="NCBI Taxonomy" id="299642"/>
    <lineage>
        <taxon>Eukaryota</taxon>
        <taxon>Metazoa</taxon>
        <taxon>Ecdysozoa</taxon>
        <taxon>Arthropoda</taxon>
        <taxon>Chelicerata</taxon>
        <taxon>Arachnida</taxon>
        <taxon>Araneae</taxon>
        <taxon>Araneomorphae</taxon>
        <taxon>Entelegynae</taxon>
        <taxon>Araneoidea</taxon>
        <taxon>Nephilidae</taxon>
        <taxon>Nephila</taxon>
    </lineage>
</organism>
<evidence type="ECO:0000313" key="1">
    <source>
        <dbReference type="EMBL" id="AII97697.1"/>
    </source>
</evidence>
<protein>
    <submittedName>
        <fullName evidence="1">BLTX309</fullName>
    </submittedName>
</protein>
<name>A0A076KZC0_NEPPI</name>
<reference evidence="1" key="1">
    <citation type="submission" date="2013-07" db="EMBL/GenBank/DDBJ databases">
        <title>Nephila pilipes venom gland.</title>
        <authorList>
            <person name="Huo L.J."/>
        </authorList>
    </citation>
    <scope>NUCLEOTIDE SEQUENCE</scope>
    <source>
        <tissue evidence="1">Venom gland</tissue>
    </source>
</reference>
<accession>A0A076KZC0</accession>